<dbReference type="InterPro" id="IPR018490">
    <property type="entry name" value="cNMP-bd_dom_sf"/>
</dbReference>
<dbReference type="SUPFAM" id="SSF46785">
    <property type="entry name" value="Winged helix' DNA-binding domain"/>
    <property type="match status" value="1"/>
</dbReference>
<gene>
    <name evidence="6" type="ORF">JO391_04995</name>
</gene>
<dbReference type="InterPro" id="IPR014710">
    <property type="entry name" value="RmlC-like_jellyroll"/>
</dbReference>
<dbReference type="Pfam" id="PF00027">
    <property type="entry name" value="cNMP_binding"/>
    <property type="match status" value="1"/>
</dbReference>
<dbReference type="PROSITE" id="PS50042">
    <property type="entry name" value="CNMP_BINDING_3"/>
    <property type="match status" value="1"/>
</dbReference>
<dbReference type="Pfam" id="PF13545">
    <property type="entry name" value="HTH_Crp_2"/>
    <property type="match status" value="1"/>
</dbReference>
<evidence type="ECO:0000259" key="5">
    <source>
        <dbReference type="PROSITE" id="PS51063"/>
    </source>
</evidence>
<dbReference type="PANTHER" id="PTHR24567">
    <property type="entry name" value="CRP FAMILY TRANSCRIPTIONAL REGULATORY PROTEIN"/>
    <property type="match status" value="1"/>
</dbReference>
<evidence type="ECO:0000313" key="6">
    <source>
        <dbReference type="EMBL" id="QYZ70873.1"/>
    </source>
</evidence>
<sequence>MPWTDHLTDLSDRASHALAALPPRDLPAGTVLFRPGDRAQGFLVVVSGRVEVFLTGATGREILLYAVEPGQSCIRTTLGLIGGEAYTGEAIAAHSLRAVLIPAGLFDRLMQDEPAFRGFVLKSFARRMADVTRLLEQVAFARVESRLAAALLDLARDGTVHATQAELAARIGTAREVVSRRLEAFHRAGWVETQRGGVRLIDSAALDRVARDGL</sequence>
<keyword evidence="3" id="KW-0804">Transcription</keyword>
<dbReference type="SUPFAM" id="SSF51206">
    <property type="entry name" value="cAMP-binding domain-like"/>
    <property type="match status" value="1"/>
</dbReference>
<dbReference type="CDD" id="cd00038">
    <property type="entry name" value="CAP_ED"/>
    <property type="match status" value="1"/>
</dbReference>
<keyword evidence="7" id="KW-1185">Reference proteome</keyword>
<dbReference type="GO" id="GO:0003700">
    <property type="term" value="F:DNA-binding transcription factor activity"/>
    <property type="evidence" value="ECO:0007669"/>
    <property type="project" value="TreeGrafter"/>
</dbReference>
<name>A0A8G1EE57_9RHOB</name>
<evidence type="ECO:0000313" key="7">
    <source>
        <dbReference type="Proteomes" id="UP000826300"/>
    </source>
</evidence>
<organism evidence="6 7">
    <name type="scientific">Neotabrizicola shimadae</name>
    <dbReference type="NCBI Taxonomy" id="2807096"/>
    <lineage>
        <taxon>Bacteria</taxon>
        <taxon>Pseudomonadati</taxon>
        <taxon>Pseudomonadota</taxon>
        <taxon>Alphaproteobacteria</taxon>
        <taxon>Rhodobacterales</taxon>
        <taxon>Paracoccaceae</taxon>
        <taxon>Neotabrizicola</taxon>
    </lineage>
</organism>
<keyword evidence="2" id="KW-0238">DNA-binding</keyword>
<dbReference type="RefSeq" id="WP_220663090.1">
    <property type="nucleotide sequence ID" value="NZ_CP069370.1"/>
</dbReference>
<dbReference type="PANTHER" id="PTHR24567:SF74">
    <property type="entry name" value="HTH-TYPE TRANSCRIPTIONAL REGULATOR ARCR"/>
    <property type="match status" value="1"/>
</dbReference>
<evidence type="ECO:0000256" key="2">
    <source>
        <dbReference type="ARBA" id="ARBA00023125"/>
    </source>
</evidence>
<evidence type="ECO:0000259" key="4">
    <source>
        <dbReference type="PROSITE" id="PS50042"/>
    </source>
</evidence>
<feature type="domain" description="HTH crp-type" evidence="5">
    <location>
        <begin position="141"/>
        <end position="204"/>
    </location>
</feature>
<protein>
    <submittedName>
        <fullName evidence="6">Crp/Fnr family transcriptional regulator</fullName>
    </submittedName>
</protein>
<proteinExistence type="predicted"/>
<dbReference type="InterPro" id="IPR050397">
    <property type="entry name" value="Env_Response_Regulators"/>
</dbReference>
<dbReference type="InterPro" id="IPR000595">
    <property type="entry name" value="cNMP-bd_dom"/>
</dbReference>
<reference evidence="6" key="1">
    <citation type="submission" date="2021-02" db="EMBL/GenBank/DDBJ databases">
        <title>Rhodobacter shimadae sp. nov., an aerobic anoxygenic phototrophic bacterium isolated from a hot spring.</title>
        <authorList>
            <person name="Muramatsu S."/>
            <person name="Haruta S."/>
            <person name="Hirose S."/>
            <person name="Hanada S."/>
        </authorList>
    </citation>
    <scope>NUCLEOTIDE SEQUENCE</scope>
    <source>
        <strain evidence="6">N10</strain>
    </source>
</reference>
<dbReference type="KEGG" id="nsm:JO391_04995"/>
<dbReference type="PROSITE" id="PS51063">
    <property type="entry name" value="HTH_CRP_2"/>
    <property type="match status" value="1"/>
</dbReference>
<dbReference type="GO" id="GO:0003677">
    <property type="term" value="F:DNA binding"/>
    <property type="evidence" value="ECO:0007669"/>
    <property type="project" value="UniProtKB-KW"/>
</dbReference>
<keyword evidence="1" id="KW-0805">Transcription regulation</keyword>
<accession>A0A8G1EE57</accession>
<dbReference type="EMBL" id="CP069370">
    <property type="protein sequence ID" value="QYZ70873.1"/>
    <property type="molecule type" value="Genomic_DNA"/>
</dbReference>
<feature type="domain" description="Cyclic nucleotide-binding" evidence="4">
    <location>
        <begin position="20"/>
        <end position="127"/>
    </location>
</feature>
<dbReference type="AlphaFoldDB" id="A0A8G1EE57"/>
<dbReference type="SMART" id="SM00419">
    <property type="entry name" value="HTH_CRP"/>
    <property type="match status" value="1"/>
</dbReference>
<dbReference type="Gene3D" id="1.10.10.10">
    <property type="entry name" value="Winged helix-like DNA-binding domain superfamily/Winged helix DNA-binding domain"/>
    <property type="match status" value="1"/>
</dbReference>
<dbReference type="InterPro" id="IPR036390">
    <property type="entry name" value="WH_DNA-bd_sf"/>
</dbReference>
<evidence type="ECO:0000256" key="1">
    <source>
        <dbReference type="ARBA" id="ARBA00023015"/>
    </source>
</evidence>
<dbReference type="GO" id="GO:0005829">
    <property type="term" value="C:cytosol"/>
    <property type="evidence" value="ECO:0007669"/>
    <property type="project" value="TreeGrafter"/>
</dbReference>
<dbReference type="Gene3D" id="2.60.120.10">
    <property type="entry name" value="Jelly Rolls"/>
    <property type="match status" value="1"/>
</dbReference>
<dbReference type="InterPro" id="IPR036388">
    <property type="entry name" value="WH-like_DNA-bd_sf"/>
</dbReference>
<dbReference type="InterPro" id="IPR012318">
    <property type="entry name" value="HTH_CRP"/>
</dbReference>
<dbReference type="Proteomes" id="UP000826300">
    <property type="component" value="Chromosome"/>
</dbReference>
<evidence type="ECO:0000256" key="3">
    <source>
        <dbReference type="ARBA" id="ARBA00023163"/>
    </source>
</evidence>